<evidence type="ECO:0000313" key="5">
    <source>
        <dbReference type="EMBL" id="TQK79085.1"/>
    </source>
</evidence>
<dbReference type="PANTHER" id="PTHR47354:SF5">
    <property type="entry name" value="PROTEIN RFBI"/>
    <property type="match status" value="1"/>
</dbReference>
<dbReference type="SUPFAM" id="SSF52343">
    <property type="entry name" value="Ferredoxin reductase-like, C-terminal NADP-linked domain"/>
    <property type="match status" value="1"/>
</dbReference>
<dbReference type="AlphaFoldDB" id="A0A542SWU5"/>
<dbReference type="InterPro" id="IPR017927">
    <property type="entry name" value="FAD-bd_FR_type"/>
</dbReference>
<name>A0A542SWU5_9ACTN</name>
<evidence type="ECO:0000256" key="3">
    <source>
        <dbReference type="ARBA" id="ARBA00023014"/>
    </source>
</evidence>
<dbReference type="SUPFAM" id="SSF63380">
    <property type="entry name" value="Riboflavin synthase domain-like"/>
    <property type="match status" value="1"/>
</dbReference>
<dbReference type="InterPro" id="IPR039261">
    <property type="entry name" value="FNR_nucleotide-bd"/>
</dbReference>
<dbReference type="EMBL" id="VFNX01000009">
    <property type="protein sequence ID" value="TQK79085.1"/>
    <property type="molecule type" value="Genomic_DNA"/>
</dbReference>
<evidence type="ECO:0000313" key="6">
    <source>
        <dbReference type="Proteomes" id="UP000318103"/>
    </source>
</evidence>
<dbReference type="Proteomes" id="UP000318103">
    <property type="component" value="Unassembled WGS sequence"/>
</dbReference>
<evidence type="ECO:0000256" key="2">
    <source>
        <dbReference type="ARBA" id="ARBA00022714"/>
    </source>
</evidence>
<dbReference type="STRING" id="164348.BFF78_42040"/>
<dbReference type="OrthoDB" id="5179582at2"/>
<dbReference type="GO" id="GO:0051537">
    <property type="term" value="F:2 iron, 2 sulfur cluster binding"/>
    <property type="evidence" value="ECO:0007669"/>
    <property type="project" value="UniProtKB-KW"/>
</dbReference>
<keyword evidence="6" id="KW-1185">Reference proteome</keyword>
<comment type="cofactor">
    <cofactor evidence="1">
        <name>FAD</name>
        <dbReference type="ChEBI" id="CHEBI:57692"/>
    </cofactor>
</comment>
<dbReference type="InterPro" id="IPR008333">
    <property type="entry name" value="Cbr1-like_FAD-bd_dom"/>
</dbReference>
<dbReference type="PRINTS" id="PR00406">
    <property type="entry name" value="CYTB5RDTASE"/>
</dbReference>
<keyword evidence="2" id="KW-0408">Iron</keyword>
<dbReference type="Pfam" id="PF00970">
    <property type="entry name" value="FAD_binding_6"/>
    <property type="match status" value="1"/>
</dbReference>
<dbReference type="GO" id="GO:0016491">
    <property type="term" value="F:oxidoreductase activity"/>
    <property type="evidence" value="ECO:0007669"/>
    <property type="project" value="InterPro"/>
</dbReference>
<protein>
    <submittedName>
        <fullName evidence="5">Ferredoxin-NADP reductase</fullName>
    </submittedName>
</protein>
<gene>
    <name evidence="5" type="ORF">FB563_8454</name>
</gene>
<dbReference type="PROSITE" id="PS51384">
    <property type="entry name" value="FAD_FR"/>
    <property type="match status" value="1"/>
</dbReference>
<evidence type="ECO:0000259" key="4">
    <source>
        <dbReference type="PROSITE" id="PS51384"/>
    </source>
</evidence>
<evidence type="ECO:0000256" key="1">
    <source>
        <dbReference type="ARBA" id="ARBA00001974"/>
    </source>
</evidence>
<keyword evidence="2" id="KW-0001">2Fe-2S</keyword>
<proteinExistence type="predicted"/>
<reference evidence="5 6" key="1">
    <citation type="submission" date="2019-06" db="EMBL/GenBank/DDBJ databases">
        <title>Sequencing the genomes of 1000 actinobacteria strains.</title>
        <authorList>
            <person name="Klenk H.-P."/>
        </authorList>
    </citation>
    <scope>NUCLEOTIDE SEQUENCE [LARGE SCALE GENOMIC DNA]</scope>
    <source>
        <strain evidence="5 6">DSM 41929</strain>
    </source>
</reference>
<dbReference type="Gene3D" id="3.40.50.80">
    <property type="entry name" value="Nucleotide-binding domain of ferredoxin-NADP reductase (FNR) module"/>
    <property type="match status" value="1"/>
</dbReference>
<organism evidence="5 6">
    <name type="scientific">Streptomyces puniciscabiei</name>
    <dbReference type="NCBI Taxonomy" id="164348"/>
    <lineage>
        <taxon>Bacteria</taxon>
        <taxon>Bacillati</taxon>
        <taxon>Actinomycetota</taxon>
        <taxon>Actinomycetes</taxon>
        <taxon>Kitasatosporales</taxon>
        <taxon>Streptomycetaceae</taxon>
        <taxon>Streptomyces</taxon>
    </lineage>
</organism>
<accession>A0A542SWU5</accession>
<keyword evidence="2" id="KW-0479">Metal-binding</keyword>
<comment type="caution">
    <text evidence="5">The sequence shown here is derived from an EMBL/GenBank/DDBJ whole genome shotgun (WGS) entry which is preliminary data.</text>
</comment>
<dbReference type="InterPro" id="IPR050415">
    <property type="entry name" value="MRET"/>
</dbReference>
<dbReference type="InterPro" id="IPR017938">
    <property type="entry name" value="Riboflavin_synthase-like_b-brl"/>
</dbReference>
<keyword evidence="3" id="KW-0411">Iron-sulfur</keyword>
<dbReference type="Gene3D" id="2.40.30.10">
    <property type="entry name" value="Translation factors"/>
    <property type="match status" value="1"/>
</dbReference>
<dbReference type="InterPro" id="IPR001433">
    <property type="entry name" value="OxRdtase_FAD/NAD-bd"/>
</dbReference>
<sequence length="239" mass="25723">MPPRLRPVQGWRTVTVAGTTRETASARSIRFTVADWPGHVAGQHVDVRLTAEDGYQATRSYSLSSAPDEAPQITVERVDDGEVSPYLVDIASDGDVLEVMGPVGGYFVWEPDDDAPLLLVAGGSGIAPMRAIWRAARAHGTPVRLVYSARTADRVIFGDELSSPGGPETTVRLTRERAPGFEYGRLRAAQLSALLGSGGVREPRLRVYVCGPTTFVEDTARALTDAGADTDLLRTERFG</sequence>
<feature type="domain" description="FAD-binding FR-type" evidence="4">
    <location>
        <begin position="9"/>
        <end position="109"/>
    </location>
</feature>
<dbReference type="Pfam" id="PF00175">
    <property type="entry name" value="NAD_binding_1"/>
    <property type="match status" value="1"/>
</dbReference>
<dbReference type="PANTHER" id="PTHR47354">
    <property type="entry name" value="NADH OXIDOREDUCTASE HCR"/>
    <property type="match status" value="1"/>
</dbReference>